<dbReference type="Proteomes" id="UP000324479">
    <property type="component" value="Unassembled WGS sequence"/>
</dbReference>
<feature type="transmembrane region" description="Helical" evidence="7">
    <location>
        <begin position="229"/>
        <end position="249"/>
    </location>
</feature>
<sequence>MRSNDTSDDESQIHQSQLPVACCSDSPDDGSSLTKNRPHADVHAGAPVRPDEEWANAATHSIACAGTVLLGATLLSAASAEGLGLTIACGLYLVSVFGTFAFSTLSHSILRQPMLNTLRAWDQAMIYAMISGTYTPIIYRFAPDAVRMPLLIAIWVAALTGIAGKLLMRHRVNNITTVGYLLLGWLPAIPMYGHVPSAIAWGTLLGGVLYSLGVLVLMNDGKAKYLHALWHLMVMSAALCHFLVIRWYVVG</sequence>
<feature type="transmembrane region" description="Helical" evidence="7">
    <location>
        <begin position="175"/>
        <end position="192"/>
    </location>
</feature>
<evidence type="ECO:0000313" key="9">
    <source>
        <dbReference type="Proteomes" id="UP000324479"/>
    </source>
</evidence>
<reference evidence="8 9" key="1">
    <citation type="submission" date="2019-08" db="EMBL/GenBank/DDBJ databases">
        <authorList>
            <person name="Dhanesh K."/>
            <person name="Kumar G."/>
            <person name="Sasikala C."/>
            <person name="Venkata Ramana C."/>
        </authorList>
    </citation>
    <scope>NUCLEOTIDE SEQUENCE [LARGE SCALE GENOMIC DNA]</scope>
    <source>
        <strain evidence="8 9">JC645</strain>
    </source>
</reference>
<accession>A0A5M6CYJ2</accession>
<dbReference type="GO" id="GO:0016020">
    <property type="term" value="C:membrane"/>
    <property type="evidence" value="ECO:0007669"/>
    <property type="project" value="UniProtKB-SubCell"/>
</dbReference>
<evidence type="ECO:0000256" key="1">
    <source>
        <dbReference type="ARBA" id="ARBA00004141"/>
    </source>
</evidence>
<keyword evidence="9" id="KW-1185">Reference proteome</keyword>
<proteinExistence type="predicted"/>
<feature type="binding site" evidence="5">
    <location>
        <position position="107"/>
    </location>
    <ligand>
        <name>Zn(2+)</name>
        <dbReference type="ChEBI" id="CHEBI:29105"/>
    </ligand>
</feature>
<feature type="binding site" evidence="5">
    <location>
        <position position="231"/>
    </location>
    <ligand>
        <name>Zn(2+)</name>
        <dbReference type="ChEBI" id="CHEBI:29105"/>
    </ligand>
</feature>
<keyword evidence="5" id="KW-0479">Metal-binding</keyword>
<dbReference type="InterPro" id="IPR004254">
    <property type="entry name" value="AdipoR/HlyIII-related"/>
</dbReference>
<keyword evidence="5" id="KW-0862">Zinc</keyword>
<dbReference type="EMBL" id="VWOX01000014">
    <property type="protein sequence ID" value="KAA5540298.1"/>
    <property type="molecule type" value="Genomic_DNA"/>
</dbReference>
<evidence type="ECO:0000256" key="2">
    <source>
        <dbReference type="ARBA" id="ARBA00022692"/>
    </source>
</evidence>
<keyword evidence="3 7" id="KW-1133">Transmembrane helix</keyword>
<feature type="transmembrane region" description="Helical" evidence="7">
    <location>
        <begin position="57"/>
        <end position="77"/>
    </location>
</feature>
<dbReference type="Pfam" id="PF03006">
    <property type="entry name" value="HlyIII"/>
    <property type="match status" value="1"/>
</dbReference>
<evidence type="ECO:0000256" key="3">
    <source>
        <dbReference type="ARBA" id="ARBA00022989"/>
    </source>
</evidence>
<dbReference type="PANTHER" id="PTHR20855">
    <property type="entry name" value="ADIPOR/PROGESTIN RECEPTOR-RELATED"/>
    <property type="match status" value="1"/>
</dbReference>
<feature type="compositionally biased region" description="Acidic residues" evidence="6">
    <location>
        <begin position="1"/>
        <end position="10"/>
    </location>
</feature>
<keyword evidence="2 7" id="KW-0812">Transmembrane</keyword>
<comment type="caution">
    <text evidence="8">The sequence shown here is derived from an EMBL/GenBank/DDBJ whole genome shotgun (WGS) entry which is preliminary data.</text>
</comment>
<protein>
    <submittedName>
        <fullName evidence="8">Hemolysin III</fullName>
    </submittedName>
</protein>
<dbReference type="AlphaFoldDB" id="A0A5M6CYJ2"/>
<comment type="subcellular location">
    <subcellularLocation>
        <location evidence="1">Membrane</location>
        <topology evidence="1">Multi-pass membrane protein</topology>
    </subcellularLocation>
</comment>
<feature type="transmembrane region" description="Helical" evidence="7">
    <location>
        <begin position="198"/>
        <end position="217"/>
    </location>
</feature>
<gene>
    <name evidence="8" type="ORF">FYK55_21400</name>
</gene>
<evidence type="ECO:0000256" key="4">
    <source>
        <dbReference type="ARBA" id="ARBA00023136"/>
    </source>
</evidence>
<evidence type="ECO:0000313" key="8">
    <source>
        <dbReference type="EMBL" id="KAA5540298.1"/>
    </source>
</evidence>
<keyword evidence="4 7" id="KW-0472">Membrane</keyword>
<evidence type="ECO:0000256" key="7">
    <source>
        <dbReference type="SAM" id="Phobius"/>
    </source>
</evidence>
<feature type="binding site" evidence="5">
    <location>
        <position position="227"/>
    </location>
    <ligand>
        <name>Zn(2+)</name>
        <dbReference type="ChEBI" id="CHEBI:29105"/>
    </ligand>
</feature>
<feature type="region of interest" description="Disordered" evidence="6">
    <location>
        <begin position="1"/>
        <end position="46"/>
    </location>
</feature>
<evidence type="ECO:0000256" key="5">
    <source>
        <dbReference type="PIRSR" id="PIRSR604254-1"/>
    </source>
</evidence>
<organism evidence="8 9">
    <name type="scientific">Roseiconus nitratireducens</name>
    <dbReference type="NCBI Taxonomy" id="2605748"/>
    <lineage>
        <taxon>Bacteria</taxon>
        <taxon>Pseudomonadati</taxon>
        <taxon>Planctomycetota</taxon>
        <taxon>Planctomycetia</taxon>
        <taxon>Pirellulales</taxon>
        <taxon>Pirellulaceae</taxon>
        <taxon>Roseiconus</taxon>
    </lineage>
</organism>
<name>A0A5M6CYJ2_9BACT</name>
<feature type="transmembrane region" description="Helical" evidence="7">
    <location>
        <begin position="83"/>
        <end position="103"/>
    </location>
</feature>
<evidence type="ECO:0000256" key="6">
    <source>
        <dbReference type="SAM" id="MobiDB-lite"/>
    </source>
</evidence>
<dbReference type="GO" id="GO:0046872">
    <property type="term" value="F:metal ion binding"/>
    <property type="evidence" value="ECO:0007669"/>
    <property type="project" value="UniProtKB-KW"/>
</dbReference>
<dbReference type="PANTHER" id="PTHR20855:SF3">
    <property type="entry name" value="LD03007P"/>
    <property type="match status" value="1"/>
</dbReference>
<feature type="transmembrane region" description="Helical" evidence="7">
    <location>
        <begin position="148"/>
        <end position="168"/>
    </location>
</feature>